<comment type="caution">
    <text evidence="10">The sequence shown here is derived from an EMBL/GenBank/DDBJ whole genome shotgun (WGS) entry which is preliminary data.</text>
</comment>
<dbReference type="Proteomes" id="UP000288805">
    <property type="component" value="Unassembled WGS sequence"/>
</dbReference>
<evidence type="ECO:0000256" key="2">
    <source>
        <dbReference type="ARBA" id="ARBA00022695"/>
    </source>
</evidence>
<dbReference type="GO" id="GO:0003964">
    <property type="term" value="F:RNA-directed DNA polymerase activity"/>
    <property type="evidence" value="ECO:0007669"/>
    <property type="project" value="UniProtKB-KW"/>
</dbReference>
<dbReference type="InterPro" id="IPR021109">
    <property type="entry name" value="Peptidase_aspartic_dom_sf"/>
</dbReference>
<dbReference type="Gene3D" id="3.10.20.370">
    <property type="match status" value="1"/>
</dbReference>
<feature type="domain" description="Integrase zinc-binding" evidence="9">
    <location>
        <begin position="770"/>
        <end position="814"/>
    </location>
</feature>
<dbReference type="Gene3D" id="1.10.340.70">
    <property type="match status" value="1"/>
</dbReference>
<evidence type="ECO:0000256" key="3">
    <source>
        <dbReference type="ARBA" id="ARBA00022722"/>
    </source>
</evidence>
<dbReference type="CDD" id="cd01647">
    <property type="entry name" value="RT_LTR"/>
    <property type="match status" value="1"/>
</dbReference>
<evidence type="ECO:0000259" key="9">
    <source>
        <dbReference type="Pfam" id="PF17921"/>
    </source>
</evidence>
<dbReference type="GO" id="GO:0003676">
    <property type="term" value="F:nucleic acid binding"/>
    <property type="evidence" value="ECO:0007669"/>
    <property type="project" value="InterPro"/>
</dbReference>
<dbReference type="CDD" id="cd09274">
    <property type="entry name" value="RNase_HI_RT_Ty3"/>
    <property type="match status" value="1"/>
</dbReference>
<dbReference type="InterPro" id="IPR041373">
    <property type="entry name" value="RT_RNaseH"/>
</dbReference>
<dbReference type="GO" id="GO:0016787">
    <property type="term" value="F:hydrolase activity"/>
    <property type="evidence" value="ECO:0007669"/>
    <property type="project" value="UniProtKB-KW"/>
</dbReference>
<dbReference type="InterPro" id="IPR000477">
    <property type="entry name" value="RT_dom"/>
</dbReference>
<sequence length="1048" mass="120399">MSVSNHLPFPSAMQRHKVGDKTLEILEVLKQVKINIPLLDMIKQVPAYAKFLKDLCTVKRRIKLSKKAFLTEQVSAIIENKAMVKYKDPGCPTISVQIGDSFVERALLDLGANRSIKVPRGVVEDVLVQVEKFYYPVDFVVLDTEPLKKGMNSVPIILGRPFLATANALINCRNGLMQLSFGNMTVEMNVFNLCKQPMDHDDVENEEACLIEALVQEHTEKLMEENIDEFFSTIVKEECVQVATEWKEKYTIQSLNSVENDEESKKEEVEISKPELKPLPHGLKYVYLEANEEKPVVISATLTEEQEMKLLKVLKENKRAIGWSISDLKGINPLICTHHIYLEENAKPVRQPQRRLNPLMQDVVRNEVLKLLDAGIIYPISDSSWVSPTQVVPKKSGITVMKNDEGELIPTRLTTGWRVCIDFRKLNAVTKKDHFPLPFLDQVLERVAGHDYYCFLDGYSGYFQIAIALEDQEKTTFTCPFGTYAYRRMPFGLCNAPPHFKGVVLGHIISKEGIQVDPAKIELISKLPSPTTVKEDAEFIWTKACQEAFKRLKSLLTTAPIVRSPNWSLPFELMCDASDYAVGAVLGQREDGKPYVVYYASKTLNDAQKNYTTTEKELLAVVFALDKFRNYLLGTSIVIFTDHSALKYLLNKKDAKARLIRWILLLQEFNIQIKDKQGVENVVADHLSRVKVESHFEEAQINDEFPDDALCAVEKLPWFANIVNYLATGELPSEWNMETKKYFLSRAKHYAWDDPYLYKFCPDQIMRRCVPEDEQQDILRMCHEGACGGHFASRKTSAKILQSGFYWPTMFKDCFDCWGLDFMGPFPPSFGNLYILVGVDYVSKWVEAVACKSNDHKVKYGVRHKVSTPYHPQTNGQAELANREIKRILTKVVNTTRKDCMSLPVELEHRAYWAVKKMNFDSDQAGAKRKYDLNELEAYRNESYECLRNAREKHKFYHDKLILRREFKQGEKVLLYDSKLHIFPGKLRSRWNGPYVVKEVFPYGTVTIQNPRTGNEFKVNGQRLKHFIERFETQEENLHFLDGDVQKG</sequence>
<evidence type="ECO:0000256" key="1">
    <source>
        <dbReference type="ARBA" id="ARBA00022679"/>
    </source>
</evidence>
<dbReference type="PANTHER" id="PTHR37984:SF5">
    <property type="entry name" value="PROTEIN NYNRIN-LIKE"/>
    <property type="match status" value="1"/>
</dbReference>
<dbReference type="Pfam" id="PF17921">
    <property type="entry name" value="Integrase_H2C2"/>
    <property type="match status" value="1"/>
</dbReference>
<accession>A0A438IEV1</accession>
<evidence type="ECO:0000256" key="5">
    <source>
        <dbReference type="ARBA" id="ARBA00022801"/>
    </source>
</evidence>
<dbReference type="PANTHER" id="PTHR37984">
    <property type="entry name" value="PROTEIN CBG26694"/>
    <property type="match status" value="1"/>
</dbReference>
<dbReference type="Gene3D" id="3.30.420.10">
    <property type="entry name" value="Ribonuclease H-like superfamily/Ribonuclease H"/>
    <property type="match status" value="2"/>
</dbReference>
<evidence type="ECO:0000259" key="7">
    <source>
        <dbReference type="Pfam" id="PF00078"/>
    </source>
</evidence>
<dbReference type="GO" id="GO:0004519">
    <property type="term" value="F:endonuclease activity"/>
    <property type="evidence" value="ECO:0007669"/>
    <property type="project" value="UniProtKB-KW"/>
</dbReference>
<gene>
    <name evidence="10" type="primary">pol_428</name>
    <name evidence="10" type="ORF">CK203_034225</name>
</gene>
<dbReference type="InterPro" id="IPR050951">
    <property type="entry name" value="Retrovirus_Pol_polyprotein"/>
</dbReference>
<dbReference type="CDD" id="cd00303">
    <property type="entry name" value="retropepsin_like"/>
    <property type="match status" value="1"/>
</dbReference>
<dbReference type="Gene3D" id="3.10.10.10">
    <property type="entry name" value="HIV Type 1 Reverse Transcriptase, subunit A, domain 1"/>
    <property type="match status" value="1"/>
</dbReference>
<dbReference type="InterPro" id="IPR041588">
    <property type="entry name" value="Integrase_H2C2"/>
</dbReference>
<evidence type="ECO:0000313" key="10">
    <source>
        <dbReference type="EMBL" id="RVW95263.1"/>
    </source>
</evidence>
<dbReference type="FunFam" id="3.10.20.370:FF:000001">
    <property type="entry name" value="Retrovirus-related Pol polyprotein from transposon 17.6-like protein"/>
    <property type="match status" value="1"/>
</dbReference>
<dbReference type="InterPro" id="IPR043502">
    <property type="entry name" value="DNA/RNA_pol_sf"/>
</dbReference>
<keyword evidence="2" id="KW-0548">Nucleotidyltransferase</keyword>
<dbReference type="SUPFAM" id="SSF53098">
    <property type="entry name" value="Ribonuclease H-like"/>
    <property type="match status" value="1"/>
</dbReference>
<keyword evidence="5" id="KW-0378">Hydrolase</keyword>
<evidence type="ECO:0000256" key="4">
    <source>
        <dbReference type="ARBA" id="ARBA00022759"/>
    </source>
</evidence>
<reference evidence="10 11" key="1">
    <citation type="journal article" date="2018" name="PLoS Genet.">
        <title>Population sequencing reveals clonal diversity and ancestral inbreeding in the grapevine cultivar Chardonnay.</title>
        <authorList>
            <person name="Roach M.J."/>
            <person name="Johnson D.L."/>
            <person name="Bohlmann J."/>
            <person name="van Vuuren H.J."/>
            <person name="Jones S.J."/>
            <person name="Pretorius I.S."/>
            <person name="Schmidt S.A."/>
            <person name="Borneman A.R."/>
        </authorList>
    </citation>
    <scope>NUCLEOTIDE SEQUENCE [LARGE SCALE GENOMIC DNA]</scope>
    <source>
        <strain evidence="11">cv. Chardonnay</strain>
        <tissue evidence="10">Leaf</tissue>
    </source>
</reference>
<protein>
    <submittedName>
        <fullName evidence="10">Retrovirus-related Pol polyprotein from transposon opus</fullName>
    </submittedName>
</protein>
<evidence type="ECO:0000313" key="11">
    <source>
        <dbReference type="Proteomes" id="UP000288805"/>
    </source>
</evidence>
<evidence type="ECO:0000259" key="8">
    <source>
        <dbReference type="Pfam" id="PF17917"/>
    </source>
</evidence>
<dbReference type="SUPFAM" id="SSF56672">
    <property type="entry name" value="DNA/RNA polymerases"/>
    <property type="match status" value="1"/>
</dbReference>
<keyword evidence="1" id="KW-0808">Transferase</keyword>
<keyword evidence="4" id="KW-0255">Endonuclease</keyword>
<dbReference type="InterPro" id="IPR012337">
    <property type="entry name" value="RNaseH-like_sf"/>
</dbReference>
<dbReference type="EMBL" id="QGNW01000115">
    <property type="protein sequence ID" value="RVW95263.1"/>
    <property type="molecule type" value="Genomic_DNA"/>
</dbReference>
<keyword evidence="6" id="KW-0695">RNA-directed DNA polymerase</keyword>
<dbReference type="Gene3D" id="2.40.70.10">
    <property type="entry name" value="Acid Proteases"/>
    <property type="match status" value="1"/>
</dbReference>
<proteinExistence type="predicted"/>
<feature type="domain" description="Reverse transcriptase" evidence="7">
    <location>
        <begin position="404"/>
        <end position="502"/>
    </location>
</feature>
<keyword evidence="3" id="KW-0540">Nuclease</keyword>
<name>A0A438IEV1_VITVI</name>
<dbReference type="Pfam" id="PF00078">
    <property type="entry name" value="RVT_1"/>
    <property type="match status" value="1"/>
</dbReference>
<dbReference type="InterPro" id="IPR036397">
    <property type="entry name" value="RNaseH_sf"/>
</dbReference>
<evidence type="ECO:0000256" key="6">
    <source>
        <dbReference type="ARBA" id="ARBA00022918"/>
    </source>
</evidence>
<dbReference type="AlphaFoldDB" id="A0A438IEV1"/>
<organism evidence="10 11">
    <name type="scientific">Vitis vinifera</name>
    <name type="common">Grape</name>
    <dbReference type="NCBI Taxonomy" id="29760"/>
    <lineage>
        <taxon>Eukaryota</taxon>
        <taxon>Viridiplantae</taxon>
        <taxon>Streptophyta</taxon>
        <taxon>Embryophyta</taxon>
        <taxon>Tracheophyta</taxon>
        <taxon>Spermatophyta</taxon>
        <taxon>Magnoliopsida</taxon>
        <taxon>eudicotyledons</taxon>
        <taxon>Gunneridae</taxon>
        <taxon>Pentapetalae</taxon>
        <taxon>rosids</taxon>
        <taxon>Vitales</taxon>
        <taxon>Vitaceae</taxon>
        <taxon>Viteae</taxon>
        <taxon>Vitis</taxon>
    </lineage>
</organism>
<feature type="domain" description="Reverse transcriptase RNase H-like" evidence="8">
    <location>
        <begin position="568"/>
        <end position="669"/>
    </location>
</feature>
<dbReference type="Pfam" id="PF17917">
    <property type="entry name" value="RT_RNaseH"/>
    <property type="match status" value="1"/>
</dbReference>